<dbReference type="AlphaFoldDB" id="A0A4R6YWG6"/>
<dbReference type="Proteomes" id="UP000295293">
    <property type="component" value="Unassembled WGS sequence"/>
</dbReference>
<proteinExistence type="predicted"/>
<sequence length="217" mass="23105">MTVQFAVLVAPYASHRGAAYCRVAAALPAVPVSPPSTGTDLSPDLFASITGLRTPHLASDPFRYASEAIMRNTLLLSALALCLPVSVFAADGEVDTPFSSAQDTEKKRAGQDHFAGTGHCDGDAHQGRSNGLSGCRHGAVARGDRARTSVEHDRLAQSGAGLQSRLRHRPQLHPARPPEPVPESQGGKAQRQRNRRQLPPGAVERRAGLFAPGRTRR</sequence>
<evidence type="ECO:0000256" key="1">
    <source>
        <dbReference type="SAM" id="MobiDB-lite"/>
    </source>
</evidence>
<evidence type="ECO:0000313" key="3">
    <source>
        <dbReference type="Proteomes" id="UP000295293"/>
    </source>
</evidence>
<name>A0A4R6YWG6_9GAMM</name>
<reference evidence="2 3" key="1">
    <citation type="submission" date="2019-03" db="EMBL/GenBank/DDBJ databases">
        <title>Genomic Encyclopedia of Type Strains, Phase IV (KMG-IV): sequencing the most valuable type-strain genomes for metagenomic binning, comparative biology and taxonomic classification.</title>
        <authorList>
            <person name="Goeker M."/>
        </authorList>
    </citation>
    <scope>NUCLEOTIDE SEQUENCE [LARGE SCALE GENOMIC DNA]</scope>
    <source>
        <strain evidence="2 3">DSM 21667</strain>
    </source>
</reference>
<gene>
    <name evidence="2" type="ORF">DFR29_107133</name>
</gene>
<accession>A0A4R6YWG6</accession>
<feature type="region of interest" description="Disordered" evidence="1">
    <location>
        <begin position="96"/>
        <end position="217"/>
    </location>
</feature>
<evidence type="ECO:0000313" key="2">
    <source>
        <dbReference type="EMBL" id="TDR43125.1"/>
    </source>
</evidence>
<keyword evidence="3" id="KW-1185">Reference proteome</keyword>
<comment type="caution">
    <text evidence="2">The sequence shown here is derived from an EMBL/GenBank/DDBJ whole genome shotgun (WGS) entry which is preliminary data.</text>
</comment>
<dbReference type="EMBL" id="SNZH01000007">
    <property type="protein sequence ID" value="TDR43125.1"/>
    <property type="molecule type" value="Genomic_DNA"/>
</dbReference>
<feature type="compositionally biased region" description="Basic and acidic residues" evidence="1">
    <location>
        <begin position="142"/>
        <end position="155"/>
    </location>
</feature>
<protein>
    <submittedName>
        <fullName evidence="2">Uncharacterized protein</fullName>
    </submittedName>
</protein>
<organism evidence="2 3">
    <name type="scientific">Tahibacter aquaticus</name>
    <dbReference type="NCBI Taxonomy" id="520092"/>
    <lineage>
        <taxon>Bacteria</taxon>
        <taxon>Pseudomonadati</taxon>
        <taxon>Pseudomonadota</taxon>
        <taxon>Gammaproteobacteria</taxon>
        <taxon>Lysobacterales</taxon>
        <taxon>Rhodanobacteraceae</taxon>
        <taxon>Tahibacter</taxon>
    </lineage>
</organism>